<dbReference type="OrthoDB" id="981112at2"/>
<proteinExistence type="predicted"/>
<evidence type="ECO:0000313" key="1">
    <source>
        <dbReference type="EMBL" id="SMC68234.1"/>
    </source>
</evidence>
<sequence length="217" mass="25756">MKEYQTIIDEYSLEGYDMYSKTISRSEWGNLEIGEEYLRKYWLSNDDYEKKWKAIWKNVFINQSSGLPELVFSEKFNIVAVEGGRLFVEEDFLKLQDCIRTIGDDYFLIIENDFNGALKDPMFRMKFPSDISWKELNSGNFVSSTMLESIHKEFFVFGESGLWGKYSANDYSYPLDIIGFRPEYKELFMDKFKLADDEWSNIQNHLPVIYKETIIRP</sequence>
<protein>
    <submittedName>
        <fullName evidence="1">Uncharacterized protein</fullName>
    </submittedName>
</protein>
<dbReference type="RefSeq" id="WP_084238114.1">
    <property type="nucleotide sequence ID" value="NZ_FWXT01000001.1"/>
</dbReference>
<dbReference type="AlphaFoldDB" id="A0A1W2B5V8"/>
<evidence type="ECO:0000313" key="2">
    <source>
        <dbReference type="Proteomes" id="UP000192756"/>
    </source>
</evidence>
<keyword evidence="2" id="KW-1185">Reference proteome</keyword>
<accession>A0A1W2B5V8</accession>
<reference evidence="2" key="1">
    <citation type="submission" date="2017-04" db="EMBL/GenBank/DDBJ databases">
        <authorList>
            <person name="Varghese N."/>
            <person name="Submissions S."/>
        </authorList>
    </citation>
    <scope>NUCLEOTIDE SEQUENCE [LARGE SCALE GENOMIC DNA]</scope>
    <source>
        <strain evidence="2">DSM 12126</strain>
    </source>
</reference>
<organism evidence="1 2">
    <name type="scientific">Pedobacter africanus</name>
    <dbReference type="NCBI Taxonomy" id="151894"/>
    <lineage>
        <taxon>Bacteria</taxon>
        <taxon>Pseudomonadati</taxon>
        <taxon>Bacteroidota</taxon>
        <taxon>Sphingobacteriia</taxon>
        <taxon>Sphingobacteriales</taxon>
        <taxon>Sphingobacteriaceae</taxon>
        <taxon>Pedobacter</taxon>
    </lineage>
</organism>
<dbReference type="EMBL" id="FWXT01000001">
    <property type="protein sequence ID" value="SMC68234.1"/>
    <property type="molecule type" value="Genomic_DNA"/>
</dbReference>
<name>A0A1W2B5V8_9SPHI</name>
<dbReference type="Proteomes" id="UP000192756">
    <property type="component" value="Unassembled WGS sequence"/>
</dbReference>
<gene>
    <name evidence="1" type="ORF">SAMN04488524_1942</name>
</gene>